<reference evidence="2" key="1">
    <citation type="submission" date="2025-08" db="UniProtKB">
        <authorList>
            <consortium name="Ensembl"/>
        </authorList>
    </citation>
    <scope>IDENTIFICATION</scope>
</reference>
<dbReference type="Proteomes" id="UP000694388">
    <property type="component" value="Unplaced"/>
</dbReference>
<organism evidence="2 3">
    <name type="scientific">Eptatretus burgeri</name>
    <name type="common">Inshore hagfish</name>
    <dbReference type="NCBI Taxonomy" id="7764"/>
    <lineage>
        <taxon>Eukaryota</taxon>
        <taxon>Metazoa</taxon>
        <taxon>Chordata</taxon>
        <taxon>Craniata</taxon>
        <taxon>Vertebrata</taxon>
        <taxon>Cyclostomata</taxon>
        <taxon>Myxini</taxon>
        <taxon>Myxiniformes</taxon>
        <taxon>Myxinidae</taxon>
        <taxon>Eptatretinae</taxon>
        <taxon>Eptatretus</taxon>
    </lineage>
</organism>
<feature type="compositionally biased region" description="Basic and acidic residues" evidence="1">
    <location>
        <begin position="29"/>
        <end position="50"/>
    </location>
</feature>
<sequence length="173" mass="19035">MLLCCGARYRLRARPLGGAVGSTLPNTRNLDRTFRKTPTGEKPERARNLQEKMHRNLDMAQERIENLSKQVNATGPSTSKTVLPASERTSNRESGAVPKRGKPKPTGTHNSKPPNKVAAGSGAQNRTPRICHPKNAASVQPHARVKHMKNVDSRLANLILNEIIDRSACWSCE</sequence>
<proteinExistence type="predicted"/>
<keyword evidence="3" id="KW-1185">Reference proteome</keyword>
<feature type="region of interest" description="Disordered" evidence="1">
    <location>
        <begin position="21"/>
        <end position="50"/>
    </location>
</feature>
<name>A0A8C4NI40_EPTBU</name>
<feature type="region of interest" description="Disordered" evidence="1">
    <location>
        <begin position="66"/>
        <end position="140"/>
    </location>
</feature>
<feature type="compositionally biased region" description="Polar residues" evidence="1">
    <location>
        <begin position="67"/>
        <end position="81"/>
    </location>
</feature>
<evidence type="ECO:0000313" key="2">
    <source>
        <dbReference type="Ensembl" id="ENSEBUP00000007019.1"/>
    </source>
</evidence>
<dbReference type="Gene3D" id="1.20.58.80">
    <property type="entry name" value="Phosphotransferase system, lactose/cellobiose-type IIA subunit"/>
    <property type="match status" value="1"/>
</dbReference>
<protein>
    <submittedName>
        <fullName evidence="2">Uncharacterized protein</fullName>
    </submittedName>
</protein>
<evidence type="ECO:0000256" key="1">
    <source>
        <dbReference type="SAM" id="MobiDB-lite"/>
    </source>
</evidence>
<reference evidence="2" key="2">
    <citation type="submission" date="2025-09" db="UniProtKB">
        <authorList>
            <consortium name="Ensembl"/>
        </authorList>
    </citation>
    <scope>IDENTIFICATION</scope>
</reference>
<dbReference type="AlphaFoldDB" id="A0A8C4NI40"/>
<accession>A0A8C4NI40</accession>
<dbReference type="Ensembl" id="ENSEBUT00000007488.1">
    <property type="protein sequence ID" value="ENSEBUP00000007019.1"/>
    <property type="gene ID" value="ENSEBUG00000004605.1"/>
</dbReference>
<evidence type="ECO:0000313" key="3">
    <source>
        <dbReference type="Proteomes" id="UP000694388"/>
    </source>
</evidence>